<protein>
    <submittedName>
        <fullName evidence="4">Uncharacterized protein</fullName>
    </submittedName>
</protein>
<organism evidence="4 5">
    <name type="scientific">Tieghemostelium lacteum</name>
    <name type="common">Slime mold</name>
    <name type="synonym">Dictyostelium lacteum</name>
    <dbReference type="NCBI Taxonomy" id="361077"/>
    <lineage>
        <taxon>Eukaryota</taxon>
        <taxon>Amoebozoa</taxon>
        <taxon>Evosea</taxon>
        <taxon>Eumycetozoa</taxon>
        <taxon>Dictyostelia</taxon>
        <taxon>Dictyosteliales</taxon>
        <taxon>Raperosteliaceae</taxon>
        <taxon>Tieghemostelium</taxon>
    </lineage>
</organism>
<dbReference type="AlphaFoldDB" id="A0A151ZEE7"/>
<dbReference type="GO" id="GO:0004531">
    <property type="term" value="F:deoxyribonuclease II activity"/>
    <property type="evidence" value="ECO:0007669"/>
    <property type="project" value="InterPro"/>
</dbReference>
<evidence type="ECO:0000256" key="3">
    <source>
        <dbReference type="SAM" id="SignalP"/>
    </source>
</evidence>
<dbReference type="OrthoDB" id="24366at2759"/>
<accession>A0A151ZEE7</accession>
<keyword evidence="2" id="KW-0378">Hydrolase</keyword>
<keyword evidence="5" id="KW-1185">Reference proteome</keyword>
<dbReference type="Pfam" id="PF03265">
    <property type="entry name" value="DNase_II"/>
    <property type="match status" value="1"/>
</dbReference>
<dbReference type="InterPro" id="IPR004947">
    <property type="entry name" value="DNase_II"/>
</dbReference>
<evidence type="ECO:0000256" key="1">
    <source>
        <dbReference type="ARBA" id="ARBA00007527"/>
    </source>
</evidence>
<feature type="chain" id="PRO_5007593219" evidence="3">
    <location>
        <begin position="21"/>
        <end position="579"/>
    </location>
</feature>
<gene>
    <name evidence="4" type="ORF">DLAC_06284</name>
</gene>
<keyword evidence="3" id="KW-0732">Signal</keyword>
<dbReference type="PANTHER" id="PTHR10858:SF23">
    <property type="entry name" value="DEOXYRIBONUCLEASE II"/>
    <property type="match status" value="1"/>
</dbReference>
<name>A0A151ZEE7_TIELA</name>
<dbReference type="Proteomes" id="UP000076078">
    <property type="component" value="Unassembled WGS sequence"/>
</dbReference>
<sequence length="579" mass="66393">MKLIIKLCIVLFLSLYDCKQCPDHREGNNGIYEWSFYYTDKPTVSKIYFSHDGGAVETDDADKNVYYHLFKKIKAMANTKILLFSDKGAVNTNYGHHKSIVVLTGTKGFVLQSTYPHIHNAFLDNTDMDKGLSDTQHMICYSLETQADIDNLLRMYKYIQPFVQAKLEGDNLDRYPSRDTDAPNFGMAVPFKFTSDANCKDGVFGDHTTEESDEEDATIDLLDFDKKGYDTCFKEVPNNIGQFKFYATISQEYINHKGALTVADFGVDSWWKLTRLLEEKFFIISHTHPNKGLGSILHNNAMLINVVWDYGDEQSENFHHDKLAFSFKEGSTKVCFGDGNRDYTQTTRSGLIACIDNANLHSYLRSFDLTFLNEGYQLLGDMTDELYTQALEGATGKTLEDLVYIDSKRKLIFQNENKKRKEIKPLLARKKKNSPRSESSLDEIMDFSDEEIEVTVREALHTFIDGSKRADPLAKEIQNEEVSVNRLFCFICQNNFVKQSNEGIGMKLKCPKSNVCKMKTFSQFSFKVESPTTKSIGEKLMEFLEYLYLQNYITDDQIIAMYKANPPEQTTKKKSKHTE</sequence>
<comment type="similarity">
    <text evidence="1">Belongs to the DNase II family.</text>
</comment>
<proteinExistence type="inferred from homology"/>
<reference evidence="4 5" key="1">
    <citation type="submission" date="2015-12" db="EMBL/GenBank/DDBJ databases">
        <title>Dictyostelia acquired genes for synthesis and detection of signals that induce cell-type specialization by lateral gene transfer from prokaryotes.</title>
        <authorList>
            <person name="Gloeckner G."/>
            <person name="Schaap P."/>
        </authorList>
    </citation>
    <scope>NUCLEOTIDE SEQUENCE [LARGE SCALE GENOMIC DNA]</scope>
    <source>
        <strain evidence="4 5">TK</strain>
    </source>
</reference>
<feature type="signal peptide" evidence="3">
    <location>
        <begin position="1"/>
        <end position="20"/>
    </location>
</feature>
<evidence type="ECO:0000313" key="5">
    <source>
        <dbReference type="Proteomes" id="UP000076078"/>
    </source>
</evidence>
<comment type="caution">
    <text evidence="4">The sequence shown here is derived from an EMBL/GenBank/DDBJ whole genome shotgun (WGS) entry which is preliminary data.</text>
</comment>
<evidence type="ECO:0000313" key="4">
    <source>
        <dbReference type="EMBL" id="KYQ92321.1"/>
    </source>
</evidence>
<dbReference type="InParanoid" id="A0A151ZEE7"/>
<dbReference type="PANTHER" id="PTHR10858">
    <property type="entry name" value="DEOXYRIBONUCLEASE II"/>
    <property type="match status" value="1"/>
</dbReference>
<evidence type="ECO:0000256" key="2">
    <source>
        <dbReference type="ARBA" id="ARBA00022801"/>
    </source>
</evidence>
<dbReference type="EMBL" id="LODT01000029">
    <property type="protein sequence ID" value="KYQ92321.1"/>
    <property type="molecule type" value="Genomic_DNA"/>
</dbReference>